<evidence type="ECO:0000313" key="3">
    <source>
        <dbReference type="Proteomes" id="UP000255467"/>
    </source>
</evidence>
<accession>A0A378YJB8</accession>
<feature type="chain" id="PRO_5039005425" evidence="1">
    <location>
        <begin position="18"/>
        <end position="43"/>
    </location>
</feature>
<name>A0A378YJB8_9NOCA</name>
<evidence type="ECO:0000313" key="2">
    <source>
        <dbReference type="EMBL" id="SUA76843.1"/>
    </source>
</evidence>
<dbReference type="Proteomes" id="UP000255467">
    <property type="component" value="Unassembled WGS sequence"/>
</dbReference>
<sequence>MWFKRVLAAVLAGGALALPGLLGSPTAPGDMPGERAVEIHVGR</sequence>
<protein>
    <submittedName>
        <fullName evidence="2">Uncharacterized protein</fullName>
    </submittedName>
</protein>
<keyword evidence="3" id="KW-1185">Reference proteome</keyword>
<evidence type="ECO:0000256" key="1">
    <source>
        <dbReference type="SAM" id="SignalP"/>
    </source>
</evidence>
<dbReference type="GeneID" id="80426929"/>
<dbReference type="AlphaFoldDB" id="A0A378YJB8"/>
<reference evidence="2 3" key="1">
    <citation type="submission" date="2018-06" db="EMBL/GenBank/DDBJ databases">
        <authorList>
            <consortium name="Pathogen Informatics"/>
            <person name="Doyle S."/>
        </authorList>
    </citation>
    <scope>NUCLEOTIDE SEQUENCE [LARGE SCALE GENOMIC DNA]</scope>
    <source>
        <strain evidence="2 3">NCTC1934</strain>
    </source>
</reference>
<keyword evidence="1" id="KW-0732">Signal</keyword>
<dbReference type="EMBL" id="UGRY01000002">
    <property type="protein sequence ID" value="SUA76843.1"/>
    <property type="molecule type" value="Genomic_DNA"/>
</dbReference>
<dbReference type="STRING" id="1406858.GCA_000710895_07369"/>
<gene>
    <name evidence="2" type="ORF">NCTC1934_02739</name>
</gene>
<proteinExistence type="predicted"/>
<dbReference type="RefSeq" id="WP_255056107.1">
    <property type="nucleotide sequence ID" value="NZ_CP041695.1"/>
</dbReference>
<feature type="signal peptide" evidence="1">
    <location>
        <begin position="1"/>
        <end position="17"/>
    </location>
</feature>
<organism evidence="2 3">
    <name type="scientific">Nocardia otitidiscaviarum</name>
    <dbReference type="NCBI Taxonomy" id="1823"/>
    <lineage>
        <taxon>Bacteria</taxon>
        <taxon>Bacillati</taxon>
        <taxon>Actinomycetota</taxon>
        <taxon>Actinomycetes</taxon>
        <taxon>Mycobacteriales</taxon>
        <taxon>Nocardiaceae</taxon>
        <taxon>Nocardia</taxon>
    </lineage>
</organism>